<dbReference type="InterPro" id="IPR036390">
    <property type="entry name" value="WH_DNA-bd_sf"/>
</dbReference>
<sequence>MKENRYFQMVYLLLEKGTMTAPQLAAYFEVSVRTIYRDIDILSAAGIPIYASQGRGGGISIQDNYVLKKSMLSQEEQKHILMALQSMQVIEGESAKSLLLKLSSVFQREHVDWLEIDFSSWTKSGAVKVLFQTLQNAILKSRRVKFLYCNGRGEVNERTIEPLKLVFKSYDWYVYGFCTLRNDFRFFKLTRIRRLTLCDEVYDRPIPDQLFKESENFAMAMTPVTLVFDPCMAFRVYDKFDDEVTKMPDGRLLVETYMPDNNLLYSYILSCGDSVEVIKPQSVREKIAERARNIVEKYKT</sequence>
<dbReference type="OrthoDB" id="9815009at2"/>
<keyword evidence="2" id="KW-0804">Transcription</keyword>
<proteinExistence type="predicted"/>
<evidence type="ECO:0000256" key="1">
    <source>
        <dbReference type="ARBA" id="ARBA00023015"/>
    </source>
</evidence>
<evidence type="ECO:0000256" key="2">
    <source>
        <dbReference type="ARBA" id="ARBA00023163"/>
    </source>
</evidence>
<protein>
    <submittedName>
        <fullName evidence="4">Putative DNA-binding transcriptional regulator YafY</fullName>
    </submittedName>
</protein>
<dbReference type="SUPFAM" id="SSF46785">
    <property type="entry name" value="Winged helix' DNA-binding domain"/>
    <property type="match status" value="1"/>
</dbReference>
<dbReference type="PROSITE" id="PS52050">
    <property type="entry name" value="WYL"/>
    <property type="match status" value="1"/>
</dbReference>
<dbReference type="InterPro" id="IPR026881">
    <property type="entry name" value="WYL_dom"/>
</dbReference>
<dbReference type="InterPro" id="IPR013196">
    <property type="entry name" value="HTH_11"/>
</dbReference>
<dbReference type="Pfam" id="PF13280">
    <property type="entry name" value="WYL"/>
    <property type="match status" value="1"/>
</dbReference>
<dbReference type="Pfam" id="PF08279">
    <property type="entry name" value="HTH_11"/>
    <property type="match status" value="1"/>
</dbReference>
<dbReference type="PIRSF" id="PIRSF016838">
    <property type="entry name" value="PafC"/>
    <property type="match status" value="1"/>
</dbReference>
<accession>A0A318KLA8</accession>
<dbReference type="Proteomes" id="UP000247612">
    <property type="component" value="Unassembled WGS sequence"/>
</dbReference>
<comment type="caution">
    <text evidence="4">The sequence shown here is derived from an EMBL/GenBank/DDBJ whole genome shotgun (WGS) entry which is preliminary data.</text>
</comment>
<dbReference type="InterPro" id="IPR057727">
    <property type="entry name" value="WCX_dom"/>
</dbReference>
<dbReference type="STRING" id="1034346.GCA_000313565_01803"/>
<dbReference type="RefSeq" id="WP_022938108.1">
    <property type="nucleotide sequence ID" value="NZ_CABKRQ010000004.1"/>
</dbReference>
<keyword evidence="1" id="KW-0805">Transcription regulation</keyword>
<keyword evidence="4" id="KW-0238">DNA-binding</keyword>
<evidence type="ECO:0000313" key="5">
    <source>
        <dbReference type="Proteomes" id="UP000247612"/>
    </source>
</evidence>
<dbReference type="PROSITE" id="PS51000">
    <property type="entry name" value="HTH_DEOR_2"/>
    <property type="match status" value="1"/>
</dbReference>
<dbReference type="GO" id="GO:0003677">
    <property type="term" value="F:DNA binding"/>
    <property type="evidence" value="ECO:0007669"/>
    <property type="project" value="UniProtKB-KW"/>
</dbReference>
<organism evidence="4 5">
    <name type="scientific">Dielma fastidiosa</name>
    <dbReference type="NCBI Taxonomy" id="1034346"/>
    <lineage>
        <taxon>Bacteria</taxon>
        <taxon>Bacillati</taxon>
        <taxon>Bacillota</taxon>
        <taxon>Erysipelotrichia</taxon>
        <taxon>Erysipelotrichales</taxon>
        <taxon>Erysipelotrichaceae</taxon>
        <taxon>Dielma</taxon>
    </lineage>
</organism>
<dbReference type="Gene3D" id="1.10.10.10">
    <property type="entry name" value="Winged helix-like DNA-binding domain superfamily/Winged helix DNA-binding domain"/>
    <property type="match status" value="1"/>
</dbReference>
<reference evidence="4 5" key="1">
    <citation type="submission" date="2018-05" db="EMBL/GenBank/DDBJ databases">
        <title>Genomic Encyclopedia of Type Strains, Phase IV (KMG-IV): sequencing the most valuable type-strain genomes for metagenomic binning, comparative biology and taxonomic classification.</title>
        <authorList>
            <person name="Goeker M."/>
        </authorList>
    </citation>
    <scope>NUCLEOTIDE SEQUENCE [LARGE SCALE GENOMIC DNA]</scope>
    <source>
        <strain evidence="4 5">JC118</strain>
    </source>
</reference>
<dbReference type="EMBL" id="QJKH01000014">
    <property type="protein sequence ID" value="PXX76164.1"/>
    <property type="molecule type" value="Genomic_DNA"/>
</dbReference>
<dbReference type="InterPro" id="IPR051534">
    <property type="entry name" value="CBASS_pafABC_assoc_protein"/>
</dbReference>
<dbReference type="InterPro" id="IPR028349">
    <property type="entry name" value="PafC-like"/>
</dbReference>
<dbReference type="InterPro" id="IPR036388">
    <property type="entry name" value="WH-like_DNA-bd_sf"/>
</dbReference>
<dbReference type="InterPro" id="IPR001034">
    <property type="entry name" value="DeoR_HTH"/>
</dbReference>
<evidence type="ECO:0000313" key="4">
    <source>
        <dbReference type="EMBL" id="PXX76164.1"/>
    </source>
</evidence>
<name>A0A318KLA8_9FIRM</name>
<gene>
    <name evidence="4" type="ORF">DES51_11418</name>
</gene>
<dbReference type="Pfam" id="PF25583">
    <property type="entry name" value="WCX"/>
    <property type="match status" value="1"/>
</dbReference>
<feature type="domain" description="HTH deoR-type" evidence="3">
    <location>
        <begin position="2"/>
        <end position="60"/>
    </location>
</feature>
<dbReference type="GO" id="GO:0003700">
    <property type="term" value="F:DNA-binding transcription factor activity"/>
    <property type="evidence" value="ECO:0007669"/>
    <property type="project" value="InterPro"/>
</dbReference>
<evidence type="ECO:0000259" key="3">
    <source>
        <dbReference type="PROSITE" id="PS51000"/>
    </source>
</evidence>
<dbReference type="AlphaFoldDB" id="A0A318KLA8"/>
<dbReference type="PANTHER" id="PTHR34580">
    <property type="match status" value="1"/>
</dbReference>
<keyword evidence="5" id="KW-1185">Reference proteome</keyword>
<dbReference type="PANTHER" id="PTHR34580:SF1">
    <property type="entry name" value="PROTEIN PAFC"/>
    <property type="match status" value="1"/>
</dbReference>